<evidence type="ECO:0000313" key="2">
    <source>
        <dbReference type="Proteomes" id="UP000709295"/>
    </source>
</evidence>
<organism evidence="1 2">
    <name type="scientific">Phytophthora aleatoria</name>
    <dbReference type="NCBI Taxonomy" id="2496075"/>
    <lineage>
        <taxon>Eukaryota</taxon>
        <taxon>Sar</taxon>
        <taxon>Stramenopiles</taxon>
        <taxon>Oomycota</taxon>
        <taxon>Peronosporomycetes</taxon>
        <taxon>Peronosporales</taxon>
        <taxon>Peronosporaceae</taxon>
        <taxon>Phytophthora</taxon>
    </lineage>
</organism>
<dbReference type="Proteomes" id="UP000709295">
    <property type="component" value="Unassembled WGS sequence"/>
</dbReference>
<accession>A0A8J5MFV5</accession>
<dbReference type="EMBL" id="JAENGY010000582">
    <property type="protein sequence ID" value="KAG6960039.1"/>
    <property type="molecule type" value="Genomic_DNA"/>
</dbReference>
<dbReference type="AlphaFoldDB" id="A0A8J5MFV5"/>
<keyword evidence="2" id="KW-1185">Reference proteome</keyword>
<evidence type="ECO:0000313" key="1">
    <source>
        <dbReference type="EMBL" id="KAG6960039.1"/>
    </source>
</evidence>
<comment type="caution">
    <text evidence="1">The sequence shown here is derived from an EMBL/GenBank/DDBJ whole genome shotgun (WGS) entry which is preliminary data.</text>
</comment>
<proteinExistence type="predicted"/>
<protein>
    <submittedName>
        <fullName evidence="1">Uncharacterized protein</fullName>
    </submittedName>
</protein>
<gene>
    <name evidence="1" type="ORF">JG688_00009809</name>
</gene>
<reference evidence="1" key="1">
    <citation type="submission" date="2021-01" db="EMBL/GenBank/DDBJ databases">
        <title>Phytophthora aleatoria, a newly-described species from Pinus radiata is distinct from Phytophthora cactorum isolates based on comparative genomics.</title>
        <authorList>
            <person name="Mcdougal R."/>
            <person name="Panda P."/>
            <person name="Williams N."/>
            <person name="Studholme D.J."/>
        </authorList>
    </citation>
    <scope>NUCLEOTIDE SEQUENCE</scope>
    <source>
        <strain evidence="1">NZFS 4037</strain>
    </source>
</reference>
<sequence>MSTSNICRVLNFDLNLSRKVLSNAAQEVVPAEIKVYRDKLLALYSYAEQLYLSTKLLRMVAMRTRGTAGHSETHPPLFDFLFAKERDCQ</sequence>
<name>A0A8J5MFV5_9STRA</name>